<evidence type="ECO:0000313" key="5">
    <source>
        <dbReference type="EMBL" id="VVC03788.1"/>
    </source>
</evidence>
<keyword evidence="2 5" id="KW-0689">Ribosomal protein</keyword>
<dbReference type="Proteomes" id="UP000789941">
    <property type="component" value="Unassembled WGS sequence"/>
</dbReference>
<comment type="similarity">
    <text evidence="1">Belongs to the eukaryotic ribosomal protein P1/P2 family.</text>
</comment>
<gene>
    <name evidence="5" type="ORF">LFW2832_00530</name>
</gene>
<reference evidence="5 6" key="1">
    <citation type="submission" date="2019-08" db="EMBL/GenBank/DDBJ databases">
        <authorList>
            <person name="Vazquez-Campos X."/>
        </authorList>
    </citation>
    <scope>NUCLEOTIDE SEQUENCE [LARGE SCALE GENOMIC DNA]</scope>
    <source>
        <strain evidence="5">LFW-283_2</strain>
    </source>
</reference>
<dbReference type="GO" id="GO:1990904">
    <property type="term" value="C:ribonucleoprotein complex"/>
    <property type="evidence" value="ECO:0007669"/>
    <property type="project" value="UniProtKB-KW"/>
</dbReference>
<dbReference type="AlphaFoldDB" id="A0A5E4LRL5"/>
<dbReference type="InterPro" id="IPR038716">
    <property type="entry name" value="P1/P2_N_sf"/>
</dbReference>
<dbReference type="EMBL" id="CABMJJ010000009">
    <property type="protein sequence ID" value="VVC03788.1"/>
    <property type="molecule type" value="Genomic_DNA"/>
</dbReference>
<evidence type="ECO:0000256" key="3">
    <source>
        <dbReference type="ARBA" id="ARBA00023274"/>
    </source>
</evidence>
<evidence type="ECO:0000313" key="6">
    <source>
        <dbReference type="Proteomes" id="UP000789941"/>
    </source>
</evidence>
<dbReference type="FunFam" id="1.10.10.1410:FF:000002">
    <property type="entry name" value="60S acidic ribosomal protein P2"/>
    <property type="match status" value="1"/>
</dbReference>
<dbReference type="GO" id="GO:0005840">
    <property type="term" value="C:ribosome"/>
    <property type="evidence" value="ECO:0007669"/>
    <property type="project" value="UniProtKB-KW"/>
</dbReference>
<proteinExistence type="inferred from homology"/>
<keyword evidence="3" id="KW-0687">Ribonucleoprotein</keyword>
<protein>
    <submittedName>
        <fullName evidence="5">50S ribosomal protein L12</fullName>
    </submittedName>
</protein>
<name>A0A5E4LRL5_9ARCH</name>
<evidence type="ECO:0000256" key="2">
    <source>
        <dbReference type="ARBA" id="ARBA00022980"/>
    </source>
</evidence>
<feature type="region of interest" description="Disordered" evidence="4">
    <location>
        <begin position="71"/>
        <end position="101"/>
    </location>
</feature>
<sequence length="101" mass="10563">MKVDPYLHAVLLLHGAGKEVSKDHIVAVIKASGAEVDEAKAKVLAEAVKGVNFEDLLKQSTMVAAAPVAAAPAAEAKKEEKKEDEGKKEEQAAEGLANLFG</sequence>
<dbReference type="Pfam" id="PF00428">
    <property type="entry name" value="Ribosomal_60s"/>
    <property type="match status" value="1"/>
</dbReference>
<evidence type="ECO:0000256" key="4">
    <source>
        <dbReference type="SAM" id="MobiDB-lite"/>
    </source>
</evidence>
<feature type="compositionally biased region" description="Basic and acidic residues" evidence="4">
    <location>
        <begin position="75"/>
        <end position="91"/>
    </location>
</feature>
<organism evidence="5 6">
    <name type="scientific">Candidatus Bilamarchaeum dharawalense</name>
    <dbReference type="NCBI Taxonomy" id="2885759"/>
    <lineage>
        <taxon>Archaea</taxon>
        <taxon>Candidatus Micrarchaeota</taxon>
        <taxon>Candidatus Micrarchaeia</taxon>
        <taxon>Candidatus Anstonellales</taxon>
        <taxon>Candidatus Bilamarchaeaceae</taxon>
        <taxon>Candidatus Bilamarchaeum</taxon>
    </lineage>
</organism>
<comment type="caution">
    <text evidence="5">The sequence shown here is derived from an EMBL/GenBank/DDBJ whole genome shotgun (WGS) entry which is preliminary data.</text>
</comment>
<dbReference type="Gene3D" id="1.10.10.1410">
    <property type="match status" value="1"/>
</dbReference>
<evidence type="ECO:0000256" key="1">
    <source>
        <dbReference type="ARBA" id="ARBA00005436"/>
    </source>
</evidence>
<accession>A0A5E4LRL5</accession>